<reference evidence="9 10" key="1">
    <citation type="submission" date="2023-09" db="EMBL/GenBank/DDBJ databases">
        <title>Xinfangfangia sedmenti sp. nov., isolated the sedment.</title>
        <authorList>
            <person name="Xu L."/>
        </authorList>
    </citation>
    <scope>NUCLEOTIDE SEQUENCE [LARGE SCALE GENOMIC DNA]</scope>
    <source>
        <strain evidence="9 10">LG-4</strain>
    </source>
</reference>
<dbReference type="Proteomes" id="UP001247754">
    <property type="component" value="Unassembled WGS sequence"/>
</dbReference>
<dbReference type="SMART" id="SM00316">
    <property type="entry name" value="S1"/>
    <property type="match status" value="1"/>
</dbReference>
<evidence type="ECO:0000256" key="6">
    <source>
        <dbReference type="ARBA" id="ARBA00022884"/>
    </source>
</evidence>
<keyword evidence="3 7" id="KW-0808">Transferase</keyword>
<dbReference type="InterPro" id="IPR027408">
    <property type="entry name" value="PNPase/RNase_PH_dom_sf"/>
</dbReference>
<dbReference type="GO" id="GO:0004654">
    <property type="term" value="F:polyribonucleotide nucleotidyltransferase activity"/>
    <property type="evidence" value="ECO:0007669"/>
    <property type="project" value="UniProtKB-EC"/>
</dbReference>
<dbReference type="InterPro" id="IPR036456">
    <property type="entry name" value="PNPase_PH_RNA-bd_sf"/>
</dbReference>
<sequence length="715" mass="76545">MFNITKKSIQWGDETLTLETGKVARQADGSVIATLGETSVMANVTFAKTAKPGQDFFPLTVHYQEKYYAAGKIPGGFFKREARPSEKETLTSRLIDRPCRPLFVEGFRNEVLVMATVLSHDLVNEPDIVAMIAASAALTISGVPFMGPIGAARVGFANGGYVLNPSVDDLQGLRNNPEQRLDLVVAGTKDAVMMVESEAYELSEAEMLGAVKFGHAAMQPVIDLIIDFAEDCAKEPFDFTPPDLSGIYAKVKAAGEAQMRAAFAIRDKQDRYAAIEAAGAAIVAALSDEDQADPNLGAAIKKLESAILRGDIIGGGARIDGRDTRTVRPIVSETGILPRAHGSALFTRGETQALVVTTLGTGEDEQIIDALHGNSRSNFLLHYNFPPYSVGEVGRVGSPGRREIGHGKLAWRALQAVLPAPTDFPYTLRVVSEITESNGSSSMASVCGGSLSMMDAGVPLKAPVAGVAMGLILEEDGRYAVLTDILGDEDHLGDMDFKVAGTANGITSLQMDIKVAGITPEIMEQALAQAKDGRLHILDEMSKALSAPQGFSEYAPKIETLSIPTDKIREVIGSGGKVIREIVEVSGAKVDINDDGVIKIASASADAIKKAYDMIWSIVAEPEEGKIYTGKVVKLVDFGAFVNFFGKRDGLVHVSQIAAKRLNHPNEILKEGQEVKVKLLGFDDRGKVRLGMKMVDQDTGEEIVPRKEAEESAEG</sequence>
<dbReference type="SUPFAM" id="SSF50249">
    <property type="entry name" value="Nucleic acid-binding proteins"/>
    <property type="match status" value="1"/>
</dbReference>
<dbReference type="CDD" id="cd02393">
    <property type="entry name" value="KH-I_PNPase"/>
    <property type="match status" value="1"/>
</dbReference>
<comment type="catalytic activity">
    <reaction evidence="7">
        <text>RNA(n+1) + phosphate = RNA(n) + a ribonucleoside 5'-diphosphate</text>
        <dbReference type="Rhea" id="RHEA:22096"/>
        <dbReference type="Rhea" id="RHEA-COMP:14527"/>
        <dbReference type="Rhea" id="RHEA-COMP:17342"/>
        <dbReference type="ChEBI" id="CHEBI:43474"/>
        <dbReference type="ChEBI" id="CHEBI:57930"/>
        <dbReference type="ChEBI" id="CHEBI:140395"/>
        <dbReference type="EC" id="2.7.7.8"/>
    </reaction>
</comment>
<dbReference type="Gene3D" id="3.30.1370.10">
    <property type="entry name" value="K Homology domain, type 1"/>
    <property type="match status" value="1"/>
</dbReference>
<dbReference type="InterPro" id="IPR015847">
    <property type="entry name" value="ExoRNase_PH_dom2"/>
</dbReference>
<dbReference type="PROSITE" id="PS50126">
    <property type="entry name" value="S1"/>
    <property type="match status" value="1"/>
</dbReference>
<dbReference type="EC" id="2.7.7.8" evidence="7"/>
<dbReference type="RefSeq" id="WP_310456847.1">
    <property type="nucleotide sequence ID" value="NZ_JAVKPH010000007.1"/>
</dbReference>
<dbReference type="InterPro" id="IPR036345">
    <property type="entry name" value="ExoRNase_PH_dom2_sf"/>
</dbReference>
<dbReference type="CDD" id="cd04472">
    <property type="entry name" value="S1_PNPase"/>
    <property type="match status" value="1"/>
</dbReference>
<accession>A0ABU1F6U6</accession>
<dbReference type="SUPFAM" id="SSF46915">
    <property type="entry name" value="Polynucleotide phosphorylase/guanosine pentaphosphate synthase (PNPase/GPSI), domain 3"/>
    <property type="match status" value="1"/>
</dbReference>
<evidence type="ECO:0000256" key="3">
    <source>
        <dbReference type="ARBA" id="ARBA00022679"/>
    </source>
</evidence>
<dbReference type="Pfam" id="PF00013">
    <property type="entry name" value="KH_1"/>
    <property type="match status" value="1"/>
</dbReference>
<keyword evidence="10" id="KW-1185">Reference proteome</keyword>
<feature type="binding site" evidence="7">
    <location>
        <position position="496"/>
    </location>
    <ligand>
        <name>Mg(2+)</name>
        <dbReference type="ChEBI" id="CHEBI:18420"/>
    </ligand>
</feature>
<dbReference type="Gene3D" id="2.40.50.140">
    <property type="entry name" value="Nucleic acid-binding proteins"/>
    <property type="match status" value="1"/>
</dbReference>
<comment type="subcellular location">
    <subcellularLocation>
        <location evidence="7">Cytoplasm</location>
    </subcellularLocation>
</comment>
<keyword evidence="5 7" id="KW-0460">Magnesium</keyword>
<keyword evidence="4 7" id="KW-0548">Nucleotidyltransferase</keyword>
<evidence type="ECO:0000256" key="2">
    <source>
        <dbReference type="ARBA" id="ARBA00022490"/>
    </source>
</evidence>
<dbReference type="NCBIfam" id="NF008805">
    <property type="entry name" value="PRK11824.1"/>
    <property type="match status" value="1"/>
</dbReference>
<gene>
    <name evidence="7 9" type="primary">pnp</name>
    <name evidence="9" type="ORF">RGD00_08305</name>
</gene>
<dbReference type="CDD" id="cd11363">
    <property type="entry name" value="RNase_PH_PNPase_1"/>
    <property type="match status" value="1"/>
</dbReference>
<dbReference type="EMBL" id="JAVKPH010000007">
    <property type="protein sequence ID" value="MDR5652601.1"/>
    <property type="molecule type" value="Genomic_DNA"/>
</dbReference>
<dbReference type="Pfam" id="PF00575">
    <property type="entry name" value="S1"/>
    <property type="match status" value="1"/>
</dbReference>
<dbReference type="InterPro" id="IPR004088">
    <property type="entry name" value="KH_dom_type_1"/>
</dbReference>
<name>A0ABU1F6U6_9RHOB</name>
<dbReference type="PIRSF" id="PIRSF005499">
    <property type="entry name" value="PNPase"/>
    <property type="match status" value="1"/>
</dbReference>
<comment type="caution">
    <text evidence="9">The sequence shown here is derived from an EMBL/GenBank/DDBJ whole genome shotgun (WGS) entry which is preliminary data.</text>
</comment>
<dbReference type="InterPro" id="IPR001247">
    <property type="entry name" value="ExoRNase_PH_dom1"/>
</dbReference>
<dbReference type="CDD" id="cd11364">
    <property type="entry name" value="RNase_PH_PNPase_2"/>
    <property type="match status" value="1"/>
</dbReference>
<dbReference type="HAMAP" id="MF_01595">
    <property type="entry name" value="PNPase"/>
    <property type="match status" value="1"/>
</dbReference>
<dbReference type="InterPro" id="IPR036612">
    <property type="entry name" value="KH_dom_type_1_sf"/>
</dbReference>
<evidence type="ECO:0000313" key="10">
    <source>
        <dbReference type="Proteomes" id="UP001247754"/>
    </source>
</evidence>
<dbReference type="Pfam" id="PF01138">
    <property type="entry name" value="RNase_PH"/>
    <property type="match status" value="2"/>
</dbReference>
<dbReference type="SUPFAM" id="SSF54211">
    <property type="entry name" value="Ribosomal protein S5 domain 2-like"/>
    <property type="match status" value="2"/>
</dbReference>
<evidence type="ECO:0000256" key="1">
    <source>
        <dbReference type="ARBA" id="ARBA00007404"/>
    </source>
</evidence>
<proteinExistence type="inferred from homology"/>
<dbReference type="SUPFAM" id="SSF54791">
    <property type="entry name" value="Eukaryotic type KH-domain (KH-domain type I)"/>
    <property type="match status" value="1"/>
</dbReference>
<dbReference type="PANTHER" id="PTHR11252">
    <property type="entry name" value="POLYRIBONUCLEOTIDE NUCLEOTIDYLTRANSFERASE"/>
    <property type="match status" value="1"/>
</dbReference>
<dbReference type="InterPro" id="IPR015848">
    <property type="entry name" value="PNPase_PH_RNA-bd_bac/org-type"/>
</dbReference>
<evidence type="ECO:0000256" key="5">
    <source>
        <dbReference type="ARBA" id="ARBA00022842"/>
    </source>
</evidence>
<keyword evidence="2 7" id="KW-0963">Cytoplasm</keyword>
<dbReference type="PANTHER" id="PTHR11252:SF0">
    <property type="entry name" value="POLYRIBONUCLEOTIDE NUCLEOTIDYLTRANSFERASE 1, MITOCHONDRIAL"/>
    <property type="match status" value="1"/>
</dbReference>
<dbReference type="SMART" id="SM00322">
    <property type="entry name" value="KH"/>
    <property type="match status" value="1"/>
</dbReference>
<protein>
    <recommendedName>
        <fullName evidence="7">Polyribonucleotide nucleotidyltransferase</fullName>
        <ecNumber evidence="7">2.7.7.8</ecNumber>
    </recommendedName>
    <alternativeName>
        <fullName evidence="7">Polynucleotide phosphorylase</fullName>
        <shortName evidence="7">PNPase</shortName>
    </alternativeName>
</protein>
<dbReference type="NCBIfam" id="TIGR03591">
    <property type="entry name" value="polynuc_phos"/>
    <property type="match status" value="1"/>
</dbReference>
<organism evidence="9 10">
    <name type="scientific">Ruixingdingia sedimenti</name>
    <dbReference type="NCBI Taxonomy" id="3073604"/>
    <lineage>
        <taxon>Bacteria</taxon>
        <taxon>Pseudomonadati</taxon>
        <taxon>Pseudomonadota</taxon>
        <taxon>Alphaproteobacteria</taxon>
        <taxon>Rhodobacterales</taxon>
        <taxon>Paracoccaceae</taxon>
        <taxon>Ruixingdingia</taxon>
    </lineage>
</organism>
<keyword evidence="6 7" id="KW-0694">RNA-binding</keyword>
<dbReference type="Pfam" id="PF03725">
    <property type="entry name" value="RNase_PH_C"/>
    <property type="match status" value="2"/>
</dbReference>
<dbReference type="Gene3D" id="3.30.230.70">
    <property type="entry name" value="GHMP Kinase, N-terminal domain"/>
    <property type="match status" value="2"/>
</dbReference>
<dbReference type="InterPro" id="IPR004087">
    <property type="entry name" value="KH_dom"/>
</dbReference>
<dbReference type="InterPro" id="IPR012162">
    <property type="entry name" value="PNPase"/>
</dbReference>
<comment type="similarity">
    <text evidence="1 7">Belongs to the polyribonucleotide nucleotidyltransferase family.</text>
</comment>
<feature type="binding site" evidence="7">
    <location>
        <position position="490"/>
    </location>
    <ligand>
        <name>Mg(2+)</name>
        <dbReference type="ChEBI" id="CHEBI:18420"/>
    </ligand>
</feature>
<evidence type="ECO:0000259" key="8">
    <source>
        <dbReference type="PROSITE" id="PS50126"/>
    </source>
</evidence>
<evidence type="ECO:0000256" key="7">
    <source>
        <dbReference type="HAMAP-Rule" id="MF_01595"/>
    </source>
</evidence>
<feature type="domain" description="S1 motif" evidence="8">
    <location>
        <begin position="625"/>
        <end position="693"/>
    </location>
</feature>
<evidence type="ECO:0000313" key="9">
    <source>
        <dbReference type="EMBL" id="MDR5652601.1"/>
    </source>
</evidence>
<keyword evidence="7" id="KW-0479">Metal-binding</keyword>
<evidence type="ECO:0000256" key="4">
    <source>
        <dbReference type="ARBA" id="ARBA00022695"/>
    </source>
</evidence>
<dbReference type="InterPro" id="IPR012340">
    <property type="entry name" value="NA-bd_OB-fold"/>
</dbReference>
<dbReference type="Pfam" id="PF03726">
    <property type="entry name" value="PNPase"/>
    <property type="match status" value="1"/>
</dbReference>
<comment type="function">
    <text evidence="7">Involved in mRNA degradation. Catalyzes the phosphorolysis of single-stranded polyribonucleotides processively in the 3'- to 5'-direction.</text>
</comment>
<comment type="cofactor">
    <cofactor evidence="7">
        <name>Mg(2+)</name>
        <dbReference type="ChEBI" id="CHEBI:18420"/>
    </cofactor>
</comment>
<dbReference type="PROSITE" id="PS50084">
    <property type="entry name" value="KH_TYPE_1"/>
    <property type="match status" value="1"/>
</dbReference>
<dbReference type="InterPro" id="IPR020568">
    <property type="entry name" value="Ribosomal_Su5_D2-typ_SF"/>
</dbReference>
<dbReference type="SUPFAM" id="SSF55666">
    <property type="entry name" value="Ribonuclease PH domain 2-like"/>
    <property type="match status" value="2"/>
</dbReference>
<dbReference type="InterPro" id="IPR003029">
    <property type="entry name" value="S1_domain"/>
</dbReference>